<dbReference type="AlphaFoldDB" id="A0A7W5VEF5"/>
<keyword evidence="2" id="KW-1185">Reference proteome</keyword>
<dbReference type="Pfam" id="PF01019">
    <property type="entry name" value="G_glu_transpept"/>
    <property type="match status" value="1"/>
</dbReference>
<dbReference type="InterPro" id="IPR043137">
    <property type="entry name" value="GGT_ssub_C"/>
</dbReference>
<dbReference type="GO" id="GO:0103068">
    <property type="term" value="F:leukotriene C4 gamma-glutamyl transferase activity"/>
    <property type="evidence" value="ECO:0007669"/>
    <property type="project" value="UniProtKB-EC"/>
</dbReference>
<dbReference type="EMBL" id="JACIBV010000001">
    <property type="protein sequence ID" value="MBB3726227.1"/>
    <property type="molecule type" value="Genomic_DNA"/>
</dbReference>
<dbReference type="Gene3D" id="3.60.20.40">
    <property type="match status" value="1"/>
</dbReference>
<organism evidence="1 2">
    <name type="scientific">Nonomuraea dietziae</name>
    <dbReference type="NCBI Taxonomy" id="65515"/>
    <lineage>
        <taxon>Bacteria</taxon>
        <taxon>Bacillati</taxon>
        <taxon>Actinomycetota</taxon>
        <taxon>Actinomycetes</taxon>
        <taxon>Streptosporangiales</taxon>
        <taxon>Streptosporangiaceae</taxon>
        <taxon>Nonomuraea</taxon>
    </lineage>
</organism>
<comment type="caution">
    <text evidence="1">The sequence shown here is derived from an EMBL/GenBank/DDBJ whole genome shotgun (WGS) entry which is preliminary data.</text>
</comment>
<dbReference type="Gene3D" id="1.10.246.230">
    <property type="match status" value="1"/>
</dbReference>
<dbReference type="GO" id="GO:0036374">
    <property type="term" value="F:glutathione hydrolase activity"/>
    <property type="evidence" value="ECO:0007669"/>
    <property type="project" value="UniProtKB-EC"/>
</dbReference>
<dbReference type="InterPro" id="IPR052896">
    <property type="entry name" value="GGT-like_enzyme"/>
</dbReference>
<dbReference type="PANTHER" id="PTHR43881:SF1">
    <property type="entry name" value="GAMMA-GLUTAMYLTRANSPEPTIDASE (AFU_ORTHOLOGUE AFUA_4G13580)"/>
    <property type="match status" value="1"/>
</dbReference>
<name>A0A7W5VEF5_9ACTN</name>
<dbReference type="EC" id="3.4.19.13" evidence="1"/>
<dbReference type="SUPFAM" id="SSF56235">
    <property type="entry name" value="N-terminal nucleophile aminohydrolases (Ntn hydrolases)"/>
    <property type="match status" value="1"/>
</dbReference>
<keyword evidence="1" id="KW-0808">Transferase</keyword>
<dbReference type="RefSeq" id="WP_183645707.1">
    <property type="nucleotide sequence ID" value="NZ_BAAAXX010000028.1"/>
</dbReference>
<keyword evidence="1" id="KW-0012">Acyltransferase</keyword>
<dbReference type="PANTHER" id="PTHR43881">
    <property type="entry name" value="GAMMA-GLUTAMYLTRANSPEPTIDASE (AFU_ORTHOLOGUE AFUA_4G13580)"/>
    <property type="match status" value="1"/>
</dbReference>
<accession>A0A7W5VEF5</accession>
<dbReference type="InterPro" id="IPR029055">
    <property type="entry name" value="Ntn_hydrolases_N"/>
</dbReference>
<dbReference type="PRINTS" id="PR01210">
    <property type="entry name" value="GGTRANSPTASE"/>
</dbReference>
<sequence>MTYTCAVATPHALATAAAEEAVANGGNALDAALAAATTLSVVYPHNTSVGGDLIALVRDPEGRITCVNASGPAPATADRAALAARHGALMPVTGPDTITVPGAVAGWAALHEAGAALKWSACFEAAVRHADDTPVVPGLAEAIAEAAELIAADPGMREVFSLGGRPLTENDTLRQPALAATLADLAAHGPSTLYGGPLGRRLCLSGVLDLADLAAFEVERTAPLSRPLRGHDVHTSPPNTHGFLLLQALAATEPLPLAFHRGIADRNAHLADPRFVPVDVDALLDPARALTPSPPPAVTGRATGDTVAVVAADSEGWAVSLIQSLFHSFGSGVLDPSTGVLLHNRGSFFSLDPASPNVIAPGKRPAHTLMPVMVTRHGRLVWVAGTMGGKAQPQILTQVLLRLLEGADPAAAVAAARFVVGGLEAGQREDTVSVEADHEELAALTASGAPAVTLPPRSEWVGHAQVVAAGPFAAGSDPRSDGRAAVVHR</sequence>
<evidence type="ECO:0000313" key="1">
    <source>
        <dbReference type="EMBL" id="MBB3726227.1"/>
    </source>
</evidence>
<dbReference type="EC" id="2.3.2.2" evidence="1"/>
<dbReference type="GeneID" id="95388602"/>
<proteinExistence type="predicted"/>
<dbReference type="Proteomes" id="UP000579945">
    <property type="component" value="Unassembled WGS sequence"/>
</dbReference>
<evidence type="ECO:0000313" key="2">
    <source>
        <dbReference type="Proteomes" id="UP000579945"/>
    </source>
</evidence>
<protein>
    <submittedName>
        <fullName evidence="1">Gamma-glutamyltranspeptidase/glutathione hydrolase</fullName>
        <ecNumber evidence="1">2.3.2.2</ecNumber>
        <ecNumber evidence="1">3.4.19.13</ecNumber>
    </submittedName>
</protein>
<reference evidence="1 2" key="1">
    <citation type="submission" date="2020-08" db="EMBL/GenBank/DDBJ databases">
        <title>Sequencing the genomes of 1000 actinobacteria strains.</title>
        <authorList>
            <person name="Klenk H.-P."/>
        </authorList>
    </citation>
    <scope>NUCLEOTIDE SEQUENCE [LARGE SCALE GENOMIC DNA]</scope>
    <source>
        <strain evidence="1 2">DSM 44320</strain>
    </source>
</reference>
<keyword evidence="1" id="KW-0378">Hydrolase</keyword>
<gene>
    <name evidence="1" type="ORF">FHR33_002087</name>
</gene>